<evidence type="ECO:0000313" key="2">
    <source>
        <dbReference type="Proteomes" id="UP000703269"/>
    </source>
</evidence>
<name>A0A9P3LEY5_9APHY</name>
<dbReference type="Proteomes" id="UP000703269">
    <property type="component" value="Unassembled WGS sequence"/>
</dbReference>
<protein>
    <submittedName>
        <fullName evidence="1">Uncharacterized protein</fullName>
    </submittedName>
</protein>
<accession>A0A9P3LEY5</accession>
<reference evidence="1 2" key="1">
    <citation type="submission" date="2021-08" db="EMBL/GenBank/DDBJ databases">
        <title>Draft Genome Sequence of Phanerochaete sordida strain YK-624.</title>
        <authorList>
            <person name="Mori T."/>
            <person name="Dohra H."/>
            <person name="Suzuki T."/>
            <person name="Kawagishi H."/>
            <person name="Hirai H."/>
        </authorList>
    </citation>
    <scope>NUCLEOTIDE SEQUENCE [LARGE SCALE GENOMIC DNA]</scope>
    <source>
        <strain evidence="1 2">YK-624</strain>
    </source>
</reference>
<dbReference type="AlphaFoldDB" id="A0A9P3LEY5"/>
<comment type="caution">
    <text evidence="1">The sequence shown here is derived from an EMBL/GenBank/DDBJ whole genome shotgun (WGS) entry which is preliminary data.</text>
</comment>
<dbReference type="EMBL" id="BPQB01000029">
    <property type="protein sequence ID" value="GJE93011.1"/>
    <property type="molecule type" value="Genomic_DNA"/>
</dbReference>
<proteinExistence type="predicted"/>
<sequence length="290" mass="31449">MPPQPESVAYVSLPALHYLAFSGALEPTGTLLKNLKTSKLAAVFVNVTNIPQHGMAFEDPAQEPPSLSSAAQLIASAVTSAWKRGPYSHACLSFGCSRSSWTLCVAAQAATERLAEQLAIPTIYAPRNEFHISLSPSLCLSILQDSLSTLDIRSLSFTWAEQASDCTAILAALCSDVKEISFGTMDLRFVNDVLSQDVPSLHNLRAIDIGRCNLCTRPDHVDFPAPTVGMLGVPCTCSHSVDDFIGWITQRRAVNRPIEEVRLSSTRLGKSTLETLRNLDVNVVDSQRHA</sequence>
<gene>
    <name evidence="1" type="ORF">PsYK624_091700</name>
</gene>
<keyword evidence="2" id="KW-1185">Reference proteome</keyword>
<organism evidence="1 2">
    <name type="scientific">Phanerochaete sordida</name>
    <dbReference type="NCBI Taxonomy" id="48140"/>
    <lineage>
        <taxon>Eukaryota</taxon>
        <taxon>Fungi</taxon>
        <taxon>Dikarya</taxon>
        <taxon>Basidiomycota</taxon>
        <taxon>Agaricomycotina</taxon>
        <taxon>Agaricomycetes</taxon>
        <taxon>Polyporales</taxon>
        <taxon>Phanerochaetaceae</taxon>
        <taxon>Phanerochaete</taxon>
    </lineage>
</organism>
<evidence type="ECO:0000313" key="1">
    <source>
        <dbReference type="EMBL" id="GJE93011.1"/>
    </source>
</evidence>